<keyword evidence="2" id="KW-1185">Reference proteome</keyword>
<dbReference type="EMBL" id="VOSK01000003">
    <property type="protein sequence ID" value="MPR24112.1"/>
    <property type="molecule type" value="Genomic_DNA"/>
</dbReference>
<evidence type="ECO:0000313" key="2">
    <source>
        <dbReference type="Proteomes" id="UP000403266"/>
    </source>
</evidence>
<sequence length="103" mass="11398">MRLIFTHIQGVKKITERTLTHSDQEAQIIMDVLDELLSDDLDTVPPDPDRLFAIAPNGIDVRFGKGVISRATALSVRDALLYAGSIEREPEHKLSIAYGPSLN</sequence>
<name>A0A5N7MB13_9HYPH</name>
<organism evidence="1 2">
    <name type="scientific">Microvirga tunisiensis</name>
    <dbReference type="NCBI Taxonomy" id="2108360"/>
    <lineage>
        <taxon>Bacteria</taxon>
        <taxon>Pseudomonadati</taxon>
        <taxon>Pseudomonadota</taxon>
        <taxon>Alphaproteobacteria</taxon>
        <taxon>Hyphomicrobiales</taxon>
        <taxon>Methylobacteriaceae</taxon>
        <taxon>Microvirga</taxon>
    </lineage>
</organism>
<evidence type="ECO:0000313" key="1">
    <source>
        <dbReference type="EMBL" id="MPR24112.1"/>
    </source>
</evidence>
<reference evidence="1 2" key="1">
    <citation type="journal article" date="2019" name="Syst. Appl. Microbiol.">
        <title>Microvirga tunisiensis sp. nov., a root nodule symbiotic bacterium isolated from Lupinus micranthus and L. luteus grown in Northern Tunisia.</title>
        <authorList>
            <person name="Msaddak A."/>
            <person name="Rejili M."/>
            <person name="Duran D."/>
            <person name="Mars M."/>
            <person name="Palacios J.M."/>
            <person name="Ruiz-Argueso T."/>
            <person name="Rey L."/>
            <person name="Imperial J."/>
        </authorList>
    </citation>
    <scope>NUCLEOTIDE SEQUENCE [LARGE SCALE GENOMIC DNA]</scope>
    <source>
        <strain evidence="1 2">Lmie10</strain>
    </source>
</reference>
<protein>
    <submittedName>
        <fullName evidence="1">Uncharacterized protein</fullName>
    </submittedName>
</protein>
<gene>
    <name evidence="1" type="ORF">FS320_02450</name>
</gene>
<dbReference type="AlphaFoldDB" id="A0A5N7MB13"/>
<dbReference type="Proteomes" id="UP000403266">
    <property type="component" value="Unassembled WGS sequence"/>
</dbReference>
<dbReference type="RefSeq" id="WP_152709021.1">
    <property type="nucleotide sequence ID" value="NZ_VOSJ01000007.1"/>
</dbReference>
<accession>A0A5N7MB13</accession>
<comment type="caution">
    <text evidence="1">The sequence shown here is derived from an EMBL/GenBank/DDBJ whole genome shotgun (WGS) entry which is preliminary data.</text>
</comment>
<proteinExistence type="predicted"/>